<evidence type="ECO:0000256" key="4">
    <source>
        <dbReference type="ARBA" id="ARBA00023136"/>
    </source>
</evidence>
<dbReference type="GO" id="GO:0016020">
    <property type="term" value="C:membrane"/>
    <property type="evidence" value="ECO:0007669"/>
    <property type="project" value="UniProtKB-SubCell"/>
</dbReference>
<sequence length="598" mass="65804">MEQTSGTRESRARPRERDPDRHPRPERDRHPERQRDRAGDRHRERNGGGRRDGDRDRERNREPRQDRPRAGDHRGGEQRVWENSRQSRTRDGPRRPTWDAAPPPWPATRETPEPPPLRKEGLGRRGPESEPTSGRYPPSNPRPGLQEAVYYQSEAEGLLECHKCRYLCTGRACCQMLEVLLNLLILACSSVSYNSTGGYTGITSLGGVYYYQYGGAYSGFSGADGEKAQQLDIQFYQLKLPTVTVVMACSGAFMAFCCLLLTLGVLRVPWHCPPLLVIEGVLHVLIAGAYIPALYFYFHNLSAAYASPVCKEREALYQSKGYSGFSCSFHGGDIGAGIFAALGIGVFAVGAVLAIRGYQKIVEVILNGMVLMCIVASYFVLAGFSASFASGGGFGNNYYSPFEGTELEQVWQLDQQYTILRAPLIYGGVAVSLGLGVLTLGVLLQGAKSLHKLPGKWLLLEATFSLLAAVGYCVGIGIYLHAALQINTTDTCRTRERVYARKGLTWMNCQLAGTDGAAATFACLLVVMYGASVVLALRSYREQKQYKDSQEQQRNYNDAPEYPRAMPWPLGEDYSAVSNSSESSVRSSSLGSGSCLLS</sequence>
<dbReference type="InterPro" id="IPR008253">
    <property type="entry name" value="Marvel"/>
</dbReference>
<dbReference type="InterPro" id="IPR053077">
    <property type="entry name" value="MARVEL_domain_protein_3"/>
</dbReference>
<feature type="domain" description="MARVEL" evidence="8">
    <location>
        <begin position="351"/>
        <end position="541"/>
    </location>
</feature>
<evidence type="ECO:0000313" key="9">
    <source>
        <dbReference type="EMBL" id="OWK16117.1"/>
    </source>
</evidence>
<feature type="transmembrane region" description="Helical" evidence="7">
    <location>
        <begin position="240"/>
        <end position="263"/>
    </location>
</feature>
<keyword evidence="4 5" id="KW-0472">Membrane</keyword>
<dbReference type="Proteomes" id="UP000242450">
    <property type="component" value="Chromosome 4"/>
</dbReference>
<proteinExistence type="predicted"/>
<keyword evidence="2 5" id="KW-0812">Transmembrane</keyword>
<feature type="compositionally biased region" description="Basic and acidic residues" evidence="6">
    <location>
        <begin position="88"/>
        <end position="97"/>
    </location>
</feature>
<feature type="transmembrane region" description="Helical" evidence="7">
    <location>
        <begin position="364"/>
        <end position="389"/>
    </location>
</feature>
<keyword evidence="10" id="KW-1185">Reference proteome</keyword>
<feature type="region of interest" description="Disordered" evidence="6">
    <location>
        <begin position="573"/>
        <end position="598"/>
    </location>
</feature>
<evidence type="ECO:0000256" key="5">
    <source>
        <dbReference type="PROSITE-ProRule" id="PRU00581"/>
    </source>
</evidence>
<comment type="subcellular location">
    <subcellularLocation>
        <location evidence="1">Membrane</location>
        <topology evidence="1">Multi-pass membrane protein</topology>
    </subcellularLocation>
</comment>
<dbReference type="OrthoDB" id="8844724at2759"/>
<name>A0A212DCZ1_CEREH</name>
<feature type="transmembrane region" description="Helical" evidence="7">
    <location>
        <begin position="516"/>
        <end position="537"/>
    </location>
</feature>
<comment type="caution">
    <text evidence="9">The sequence shown here is derived from an EMBL/GenBank/DDBJ whole genome shotgun (WGS) entry which is preliminary data.</text>
</comment>
<feature type="transmembrane region" description="Helical" evidence="7">
    <location>
        <begin position="275"/>
        <end position="298"/>
    </location>
</feature>
<dbReference type="PROSITE" id="PS51225">
    <property type="entry name" value="MARVEL"/>
    <property type="match status" value="2"/>
</dbReference>
<dbReference type="AlphaFoldDB" id="A0A212DCZ1"/>
<feature type="compositionally biased region" description="Low complexity" evidence="6">
    <location>
        <begin position="575"/>
        <end position="598"/>
    </location>
</feature>
<dbReference type="EMBL" id="MKHE01000004">
    <property type="protein sequence ID" value="OWK16117.1"/>
    <property type="molecule type" value="Genomic_DNA"/>
</dbReference>
<accession>A0A212DCZ1</accession>
<protein>
    <submittedName>
        <fullName evidence="9">MARVELD3</fullName>
    </submittedName>
</protein>
<evidence type="ECO:0000256" key="2">
    <source>
        <dbReference type="ARBA" id="ARBA00022692"/>
    </source>
</evidence>
<feature type="transmembrane region" description="Helical" evidence="7">
    <location>
        <begin position="457"/>
        <end position="480"/>
    </location>
</feature>
<evidence type="ECO:0000259" key="8">
    <source>
        <dbReference type="PROSITE" id="PS51225"/>
    </source>
</evidence>
<evidence type="ECO:0000313" key="10">
    <source>
        <dbReference type="Proteomes" id="UP000242450"/>
    </source>
</evidence>
<keyword evidence="3 7" id="KW-1133">Transmembrane helix</keyword>
<feature type="compositionally biased region" description="Basic and acidic residues" evidence="6">
    <location>
        <begin position="110"/>
        <end position="128"/>
    </location>
</feature>
<evidence type="ECO:0000256" key="7">
    <source>
        <dbReference type="SAM" id="Phobius"/>
    </source>
</evidence>
<organism evidence="9 10">
    <name type="scientific">Cervus elaphus hippelaphus</name>
    <name type="common">European red deer</name>
    <dbReference type="NCBI Taxonomy" id="46360"/>
    <lineage>
        <taxon>Eukaryota</taxon>
        <taxon>Metazoa</taxon>
        <taxon>Chordata</taxon>
        <taxon>Craniata</taxon>
        <taxon>Vertebrata</taxon>
        <taxon>Euteleostomi</taxon>
        <taxon>Mammalia</taxon>
        <taxon>Eutheria</taxon>
        <taxon>Laurasiatheria</taxon>
        <taxon>Artiodactyla</taxon>
        <taxon>Ruminantia</taxon>
        <taxon>Pecora</taxon>
        <taxon>Cervidae</taxon>
        <taxon>Cervinae</taxon>
        <taxon>Cervus</taxon>
    </lineage>
</organism>
<evidence type="ECO:0000256" key="3">
    <source>
        <dbReference type="ARBA" id="ARBA00022989"/>
    </source>
</evidence>
<evidence type="ECO:0000256" key="1">
    <source>
        <dbReference type="ARBA" id="ARBA00004141"/>
    </source>
</evidence>
<evidence type="ECO:0000256" key="6">
    <source>
        <dbReference type="SAM" id="MobiDB-lite"/>
    </source>
</evidence>
<feature type="compositionally biased region" description="Basic and acidic residues" evidence="6">
    <location>
        <begin position="8"/>
        <end position="82"/>
    </location>
</feature>
<feature type="transmembrane region" description="Helical" evidence="7">
    <location>
        <begin position="424"/>
        <end position="445"/>
    </location>
</feature>
<dbReference type="PANTHER" id="PTHR34609:SF17">
    <property type="entry name" value="GEO08273P1-RELATED"/>
    <property type="match status" value="1"/>
</dbReference>
<feature type="transmembrane region" description="Helical" evidence="7">
    <location>
        <begin position="334"/>
        <end position="355"/>
    </location>
</feature>
<feature type="region of interest" description="Disordered" evidence="6">
    <location>
        <begin position="1"/>
        <end position="145"/>
    </location>
</feature>
<reference evidence="9 10" key="1">
    <citation type="journal article" date="2018" name="Mol. Genet. Genomics">
        <title>The red deer Cervus elaphus genome CerEla1.0: sequencing, annotating, genes, and chromosomes.</title>
        <authorList>
            <person name="Bana N.A."/>
            <person name="Nyiri A."/>
            <person name="Nagy J."/>
            <person name="Frank K."/>
            <person name="Nagy T."/>
            <person name="Steger V."/>
            <person name="Schiller M."/>
            <person name="Lakatos P."/>
            <person name="Sugar L."/>
            <person name="Horn P."/>
            <person name="Barta E."/>
            <person name="Orosz L."/>
        </authorList>
    </citation>
    <scope>NUCLEOTIDE SEQUENCE [LARGE SCALE GENOMIC DNA]</scope>
    <source>
        <strain evidence="9">Hungarian</strain>
    </source>
</reference>
<gene>
    <name evidence="9" type="ORF">Celaphus_00004310</name>
</gene>
<dbReference type="PANTHER" id="PTHR34609">
    <property type="entry name" value="GEO08273P1-RELATED"/>
    <property type="match status" value="1"/>
</dbReference>
<feature type="domain" description="MARVEL" evidence="8">
    <location>
        <begin position="166"/>
        <end position="359"/>
    </location>
</feature>